<sequence length="324" mass="37038">MASQEGILSLEKIQNIAIIPKWKFYKVTKVVQSYARHALRKTKQWWRCTLKSSLGCRGNLSTDLQHENPIPSQPHNHAPDDTSIQLAKVRSNMKQKALSTHNTPSQIFAECLSYTSHTVKAMLPAEDNCKRSIRRHRQILPSPSTLSELTIPSDFSPTVDEDPQPFLFYDNGTDSNSRVVAFATDDNLRLLAAADTIFMDGTFDTAHHCSNIFSQLEFRAAIPTSLSSMAFSRKNHAKHISRYFKQLQTRSDFEDGILRATAAVFGRNIESQCCFYHFTQVTWRKIQKLRLTTHYMADAEFRLFCNMLDALPFLPTTFNDLKRV</sequence>
<gene>
    <name evidence="1" type="ORF">MGAL_10B066274</name>
</gene>
<dbReference type="Proteomes" id="UP000596742">
    <property type="component" value="Unassembled WGS sequence"/>
</dbReference>
<name>A0A8B6FWW2_MYTGA</name>
<keyword evidence="2" id="KW-1185">Reference proteome</keyword>
<protein>
    <recommendedName>
        <fullName evidence="3">MULE transposase domain-containing protein</fullName>
    </recommendedName>
</protein>
<dbReference type="OrthoDB" id="6149701at2759"/>
<dbReference type="EMBL" id="UYJE01007637">
    <property type="protein sequence ID" value="VDI56634.1"/>
    <property type="molecule type" value="Genomic_DNA"/>
</dbReference>
<dbReference type="AlphaFoldDB" id="A0A8B6FWW2"/>
<comment type="caution">
    <text evidence="1">The sequence shown here is derived from an EMBL/GenBank/DDBJ whole genome shotgun (WGS) entry which is preliminary data.</text>
</comment>
<evidence type="ECO:0000313" key="2">
    <source>
        <dbReference type="Proteomes" id="UP000596742"/>
    </source>
</evidence>
<proteinExistence type="predicted"/>
<evidence type="ECO:0008006" key="3">
    <source>
        <dbReference type="Google" id="ProtNLM"/>
    </source>
</evidence>
<reference evidence="1" key="1">
    <citation type="submission" date="2018-11" db="EMBL/GenBank/DDBJ databases">
        <authorList>
            <person name="Alioto T."/>
            <person name="Alioto T."/>
        </authorList>
    </citation>
    <scope>NUCLEOTIDE SEQUENCE</scope>
</reference>
<evidence type="ECO:0000313" key="1">
    <source>
        <dbReference type="EMBL" id="VDI56634.1"/>
    </source>
</evidence>
<accession>A0A8B6FWW2</accession>
<organism evidence="1 2">
    <name type="scientific">Mytilus galloprovincialis</name>
    <name type="common">Mediterranean mussel</name>
    <dbReference type="NCBI Taxonomy" id="29158"/>
    <lineage>
        <taxon>Eukaryota</taxon>
        <taxon>Metazoa</taxon>
        <taxon>Spiralia</taxon>
        <taxon>Lophotrochozoa</taxon>
        <taxon>Mollusca</taxon>
        <taxon>Bivalvia</taxon>
        <taxon>Autobranchia</taxon>
        <taxon>Pteriomorphia</taxon>
        <taxon>Mytilida</taxon>
        <taxon>Mytiloidea</taxon>
        <taxon>Mytilidae</taxon>
        <taxon>Mytilinae</taxon>
        <taxon>Mytilus</taxon>
    </lineage>
</organism>
<dbReference type="Gene3D" id="2.20.25.240">
    <property type="match status" value="1"/>
</dbReference>